<evidence type="ECO:0000256" key="11">
    <source>
        <dbReference type="ARBA" id="ARBA00022813"/>
    </source>
</evidence>
<protein>
    <recommendedName>
        <fullName evidence="25">Membrane-bound transcription factor site-1 protease</fullName>
        <ecNumber evidence="24">3.4.21.112</ecNumber>
    </recommendedName>
    <alternativeName>
        <fullName evidence="26">Endopeptidase S1P</fullName>
    </alternativeName>
</protein>
<dbReference type="InterPro" id="IPR000209">
    <property type="entry name" value="Peptidase_S8/S53_dom"/>
</dbReference>
<keyword evidence="20" id="KW-1207">Sterol metabolism</keyword>
<keyword evidence="22" id="KW-0753">Steroid metabolism</keyword>
<evidence type="ECO:0000256" key="9">
    <source>
        <dbReference type="ARBA" id="ARBA00022729"/>
    </source>
</evidence>
<dbReference type="GO" id="GO:0004252">
    <property type="term" value="F:serine-type endopeptidase activity"/>
    <property type="evidence" value="ECO:0007669"/>
    <property type="project" value="UniProtKB-UniRule"/>
</dbReference>
<keyword evidence="7 27" id="KW-0645">Protease</keyword>
<comment type="cofactor">
    <cofactor evidence="1">
        <name>Ca(2+)</name>
        <dbReference type="ChEBI" id="CHEBI:29108"/>
    </cofactor>
</comment>
<evidence type="ECO:0000259" key="30">
    <source>
        <dbReference type="Pfam" id="PF23090"/>
    </source>
</evidence>
<keyword evidence="5" id="KW-0153">Cholesterol metabolism</keyword>
<dbReference type="InterPro" id="IPR057032">
    <property type="entry name" value="MBTPS1_4th"/>
</dbReference>
<feature type="domain" description="MBTPS1 third" evidence="31">
    <location>
        <begin position="512"/>
        <end position="645"/>
    </location>
</feature>
<dbReference type="EMBL" id="OB660143">
    <property type="protein sequence ID" value="CAD7223047.1"/>
    <property type="molecule type" value="Genomic_DNA"/>
</dbReference>
<evidence type="ECO:0000256" key="16">
    <source>
        <dbReference type="ARBA" id="ARBA00023034"/>
    </source>
</evidence>
<proteinExistence type="inferred from homology"/>
<evidence type="ECO:0000256" key="17">
    <source>
        <dbReference type="ARBA" id="ARBA00023098"/>
    </source>
</evidence>
<dbReference type="InterPro" id="IPR023828">
    <property type="entry name" value="Peptidase_S8_Ser-AS"/>
</dbReference>
<evidence type="ECO:0000256" key="19">
    <source>
        <dbReference type="ARBA" id="ARBA00023145"/>
    </source>
</evidence>
<dbReference type="InterPro" id="IPR015500">
    <property type="entry name" value="Peptidase_S8_subtilisin-rel"/>
</dbReference>
<dbReference type="Pfam" id="PF23094">
    <property type="entry name" value="MBTPS1_3rd"/>
    <property type="match status" value="1"/>
</dbReference>
<evidence type="ECO:0000256" key="24">
    <source>
        <dbReference type="ARBA" id="ARBA00066596"/>
    </source>
</evidence>
<evidence type="ECO:0000256" key="8">
    <source>
        <dbReference type="ARBA" id="ARBA00022692"/>
    </source>
</evidence>
<evidence type="ECO:0000256" key="15">
    <source>
        <dbReference type="ARBA" id="ARBA00022989"/>
    </source>
</evidence>
<evidence type="ECO:0000256" key="2">
    <source>
        <dbReference type="ARBA" id="ARBA00004115"/>
    </source>
</evidence>
<dbReference type="OrthoDB" id="1740355at2759"/>
<keyword evidence="16" id="KW-0333">Golgi apparatus</keyword>
<evidence type="ECO:0000256" key="21">
    <source>
        <dbReference type="ARBA" id="ARBA00023180"/>
    </source>
</evidence>
<keyword evidence="9" id="KW-0732">Signal</keyword>
<evidence type="ECO:0000256" key="6">
    <source>
        <dbReference type="ARBA" id="ARBA00022553"/>
    </source>
</evidence>
<dbReference type="InterPro" id="IPR055143">
    <property type="entry name" value="MBTP1_N"/>
</dbReference>
<evidence type="ECO:0000313" key="32">
    <source>
        <dbReference type="EMBL" id="CAD7223047.1"/>
    </source>
</evidence>
<dbReference type="Pfam" id="PF00082">
    <property type="entry name" value="Peptidase_S8"/>
    <property type="match status" value="1"/>
</dbReference>
<dbReference type="Pfam" id="PF23001">
    <property type="entry name" value="MBTP1_N"/>
    <property type="match status" value="1"/>
</dbReference>
<dbReference type="FunFam" id="3.40.50.200:FF:000008">
    <property type="entry name" value="Membrane-bound transcription factor site-1 protease preproprotein"/>
    <property type="match status" value="1"/>
</dbReference>
<dbReference type="InterPro" id="IPR050131">
    <property type="entry name" value="Peptidase_S8_subtilisin-like"/>
</dbReference>
<keyword evidence="14" id="KW-0106">Calcium</keyword>
<evidence type="ECO:0000259" key="29">
    <source>
        <dbReference type="Pfam" id="PF23001"/>
    </source>
</evidence>
<evidence type="ECO:0000259" key="28">
    <source>
        <dbReference type="Pfam" id="PF00082"/>
    </source>
</evidence>
<comment type="catalytic activity">
    <reaction evidence="23">
        <text>Processes precursors containing basic and hydrophobic/aliphatic residues at P4 and P2, respectively, with a relatively relaxed acceptance of amino acids at P1 and P3.</text>
        <dbReference type="EC" id="3.4.21.112"/>
    </reaction>
</comment>
<feature type="domain" description="Membrane-bound transcription factor site-1 protease-like N-terminal" evidence="29">
    <location>
        <begin position="71"/>
        <end position="163"/>
    </location>
</feature>
<evidence type="ECO:0000256" key="4">
    <source>
        <dbReference type="ARBA" id="ARBA00011073"/>
    </source>
</evidence>
<feature type="active site" description="Charge relay system" evidence="27">
    <location>
        <position position="243"/>
    </location>
</feature>
<evidence type="ECO:0000256" key="13">
    <source>
        <dbReference type="ARBA" id="ARBA00022825"/>
    </source>
</evidence>
<evidence type="ECO:0000256" key="14">
    <source>
        <dbReference type="ARBA" id="ARBA00022837"/>
    </source>
</evidence>
<dbReference type="GO" id="GO:0000139">
    <property type="term" value="C:Golgi membrane"/>
    <property type="evidence" value="ECO:0007669"/>
    <property type="project" value="UniProtKB-SubCell"/>
</dbReference>
<evidence type="ECO:0000256" key="10">
    <source>
        <dbReference type="ARBA" id="ARBA00022801"/>
    </source>
</evidence>
<dbReference type="EC" id="3.4.21.112" evidence="24"/>
<keyword evidence="17" id="KW-0443">Lipid metabolism</keyword>
<dbReference type="GO" id="GO:0005789">
    <property type="term" value="C:endoplasmic reticulum membrane"/>
    <property type="evidence" value="ECO:0007669"/>
    <property type="project" value="UniProtKB-SubCell"/>
</dbReference>
<feature type="active site" description="Charge relay system" evidence="27">
    <location>
        <position position="274"/>
    </location>
</feature>
<dbReference type="GO" id="GO:0006508">
    <property type="term" value="P:proteolysis"/>
    <property type="evidence" value="ECO:0007669"/>
    <property type="project" value="UniProtKB-KW"/>
</dbReference>
<dbReference type="AlphaFoldDB" id="A0A7R8W1F6"/>
<evidence type="ECO:0000256" key="3">
    <source>
        <dbReference type="ARBA" id="ARBA00004194"/>
    </source>
</evidence>
<keyword evidence="6" id="KW-0597">Phosphoprotein</keyword>
<comment type="subcellular location">
    <subcellularLocation>
        <location evidence="2">Endoplasmic reticulum membrane</location>
        <topology evidence="2">Single-pass type I membrane protein</topology>
    </subcellularLocation>
    <subcellularLocation>
        <location evidence="3">Golgi apparatus membrane</location>
        <topology evidence="3">Single-pass membrane protein</topology>
    </subcellularLocation>
</comment>
<dbReference type="PROSITE" id="PS51892">
    <property type="entry name" value="SUBTILASE"/>
    <property type="match status" value="1"/>
</dbReference>
<evidence type="ECO:0000256" key="26">
    <source>
        <dbReference type="ARBA" id="ARBA00081324"/>
    </source>
</evidence>
<name>A0A7R8W1F6_9CRUS</name>
<dbReference type="InterPro" id="IPR057060">
    <property type="entry name" value="MBTPS1_3rd"/>
</dbReference>
<dbReference type="PANTHER" id="PTHR43806:SF7">
    <property type="entry name" value="MEMBRANE-BOUND TRANSCRIPTION FACTOR SITE-1 PROTEASE"/>
    <property type="match status" value="1"/>
</dbReference>
<sequence>MSVLRSRVSAVIFPPPLLCIALIFVSSYFTAISSSSPDKMCPSSPGVISSLVSPNEEQDEGGSYVEFTTSIVPDHYLIHFQSYHLKGDREKIIVSSLMDSPTNASHMENLQGWHLIPRNNPSYDLPSDFEIIDFHGLNNERLKKRAVELLRRNPAVKAVTPERSVTRHIHSFAAELSNETPPQHAAAGAPPPPQKAAGSTRSRHTGSRRLMKSVAHQVTSVLGAKQLWDLGITGAGVKVAVFDTGLARNHPHFKRVKERTNWTDEKTLDDLLGHGTFVAGVITSSGEKCPGLAPDAELYIFRVFTDKQVSYTSWFLDAFNYAIVKKVHVLNLSIGGPDFMDQPFVDKVWELTANGITMISAIGNDGPLYGTHNNPADQLDVIGVGGINFEDDIAKFSSRGMTTWELPSGYGRVKPDIVTYGSYVRGSSNVEGCRSLSGTSVASPVVAGAVALLASGVLHRGNVINPASIKQTLMSTATRLPLANMFEQGSGKLDLHRAYHALLAYEPQASLSPSYLDLTECPYFWPYCTQGVYHGSLPVLVNVTILNGMGVSGRIVGEPIWHPYMSQGGSYLELSFKYSKLLWPWSGYLAIAIQVSEEGKEWEGIAQGHVTVVIESPAPVGTTEENSKPRISNLTLPIRVKVIPTPPKHKRILWDQFHNLRYPPGYFPRDALSVTNDPLDWNGDHPHTNFKGMYTALRNAGYYLEVLGQPFTCLESPHKSYGSLLIVDPEEEFFSEEIFFLQSEVKKGLSLIIFADWYNSTVMKKIQFRDDSTRGMWIPVTGGCNVPALNDLLSPWGISLGDTVLEGPFTIGHNAMHFVSGVEIMNFPRKKAATLLSATLKDQGLSILEKKSLEVSDAVILGLLNGEHENGNIAVYGDSNCLDDAHMEKPDCYWLLEALLEWVATNKVPAVFTQESTRLATPRGSASLLQSSPSRMDGSELWKFSKVLENIPGSTVHQPIPECIKWDVFDPQPLNRTAPTDLYKPPLKIMDGVPSLIPPSRAQGIRRLQVQPVPPLVLTEPASDTNGNGWKRTQQRPFSYGLLFSYLLMVCALIILCSQFYCRFAHRRRLCRLGRICNALHNTIRNV</sequence>
<dbReference type="Gene3D" id="3.40.50.200">
    <property type="entry name" value="Peptidase S8/S53 domain"/>
    <property type="match status" value="1"/>
</dbReference>
<dbReference type="InterPro" id="IPR022398">
    <property type="entry name" value="Peptidase_S8_His-AS"/>
</dbReference>
<evidence type="ECO:0000256" key="5">
    <source>
        <dbReference type="ARBA" id="ARBA00022548"/>
    </source>
</evidence>
<evidence type="ECO:0000256" key="25">
    <source>
        <dbReference type="ARBA" id="ARBA00067283"/>
    </source>
</evidence>
<keyword evidence="18" id="KW-0472">Membrane</keyword>
<keyword evidence="13 27" id="KW-0720">Serine protease</keyword>
<keyword evidence="8" id="KW-0812">Transmembrane</keyword>
<dbReference type="GO" id="GO:0008203">
    <property type="term" value="P:cholesterol metabolic process"/>
    <property type="evidence" value="ECO:0007669"/>
    <property type="project" value="UniProtKB-KW"/>
</dbReference>
<accession>A0A7R8W1F6</accession>
<dbReference type="PROSITE" id="PS00138">
    <property type="entry name" value="SUBTILASE_SER"/>
    <property type="match status" value="1"/>
</dbReference>
<reference evidence="32" key="1">
    <citation type="submission" date="2020-11" db="EMBL/GenBank/DDBJ databases">
        <authorList>
            <person name="Tran Van P."/>
        </authorList>
    </citation>
    <scope>NUCLEOTIDE SEQUENCE</scope>
</reference>
<evidence type="ECO:0000256" key="18">
    <source>
        <dbReference type="ARBA" id="ARBA00023136"/>
    </source>
</evidence>
<keyword evidence="21" id="KW-0325">Glycoprotein</keyword>
<dbReference type="PROSITE" id="PS00137">
    <property type="entry name" value="SUBTILASE_HIS"/>
    <property type="match status" value="1"/>
</dbReference>
<feature type="active site" description="Charge relay system" evidence="27">
    <location>
        <position position="440"/>
    </location>
</feature>
<comment type="similarity">
    <text evidence="4 27">Belongs to the peptidase S8 family.</text>
</comment>
<keyword evidence="15" id="KW-1133">Transmembrane helix</keyword>
<keyword evidence="19" id="KW-0865">Zymogen</keyword>
<keyword evidence="10 27" id="KW-0378">Hydrolase</keyword>
<evidence type="ECO:0000256" key="12">
    <source>
        <dbReference type="ARBA" id="ARBA00022824"/>
    </source>
</evidence>
<evidence type="ECO:0000256" key="20">
    <source>
        <dbReference type="ARBA" id="ARBA00023166"/>
    </source>
</evidence>
<dbReference type="PRINTS" id="PR00723">
    <property type="entry name" value="SUBTILISIN"/>
</dbReference>
<evidence type="ECO:0000259" key="31">
    <source>
        <dbReference type="Pfam" id="PF23094"/>
    </source>
</evidence>
<dbReference type="SUPFAM" id="SSF52743">
    <property type="entry name" value="Subtilisin-like"/>
    <property type="match status" value="1"/>
</dbReference>
<feature type="domain" description="MBTPS1 fourth" evidence="30">
    <location>
        <begin position="646"/>
        <end position="917"/>
    </location>
</feature>
<feature type="domain" description="Peptidase S8/S53" evidence="28">
    <location>
        <begin position="234"/>
        <end position="491"/>
    </location>
</feature>
<keyword evidence="11" id="KW-0068">Autocatalytic cleavage</keyword>
<evidence type="ECO:0000256" key="1">
    <source>
        <dbReference type="ARBA" id="ARBA00001913"/>
    </source>
</evidence>
<dbReference type="InterPro" id="IPR036852">
    <property type="entry name" value="Peptidase_S8/S53_dom_sf"/>
</dbReference>
<evidence type="ECO:0000256" key="27">
    <source>
        <dbReference type="PROSITE-ProRule" id="PRU01240"/>
    </source>
</evidence>
<keyword evidence="12" id="KW-0256">Endoplasmic reticulum</keyword>
<dbReference type="PANTHER" id="PTHR43806">
    <property type="entry name" value="PEPTIDASE S8"/>
    <property type="match status" value="1"/>
</dbReference>
<evidence type="ECO:0000256" key="7">
    <source>
        <dbReference type="ARBA" id="ARBA00022670"/>
    </source>
</evidence>
<dbReference type="Pfam" id="PF23090">
    <property type="entry name" value="MBTPS1_4th"/>
    <property type="match status" value="1"/>
</dbReference>
<evidence type="ECO:0000256" key="23">
    <source>
        <dbReference type="ARBA" id="ARBA00050826"/>
    </source>
</evidence>
<gene>
    <name evidence="32" type="ORF">CTOB1V02_LOCUS1042</name>
</gene>
<evidence type="ECO:0000256" key="22">
    <source>
        <dbReference type="ARBA" id="ARBA00023221"/>
    </source>
</evidence>
<organism evidence="32">
    <name type="scientific">Cyprideis torosa</name>
    <dbReference type="NCBI Taxonomy" id="163714"/>
    <lineage>
        <taxon>Eukaryota</taxon>
        <taxon>Metazoa</taxon>
        <taxon>Ecdysozoa</taxon>
        <taxon>Arthropoda</taxon>
        <taxon>Crustacea</taxon>
        <taxon>Oligostraca</taxon>
        <taxon>Ostracoda</taxon>
        <taxon>Podocopa</taxon>
        <taxon>Podocopida</taxon>
        <taxon>Cytherocopina</taxon>
        <taxon>Cytheroidea</taxon>
        <taxon>Cytherideidae</taxon>
        <taxon>Cyprideis</taxon>
    </lineage>
</organism>